<organism evidence="2 3">
    <name type="scientific">Caerostris extrusa</name>
    <name type="common">Bark spider</name>
    <name type="synonym">Caerostris bankana</name>
    <dbReference type="NCBI Taxonomy" id="172846"/>
    <lineage>
        <taxon>Eukaryota</taxon>
        <taxon>Metazoa</taxon>
        <taxon>Ecdysozoa</taxon>
        <taxon>Arthropoda</taxon>
        <taxon>Chelicerata</taxon>
        <taxon>Arachnida</taxon>
        <taxon>Araneae</taxon>
        <taxon>Araneomorphae</taxon>
        <taxon>Entelegynae</taxon>
        <taxon>Araneoidea</taxon>
        <taxon>Araneidae</taxon>
        <taxon>Caerostris</taxon>
    </lineage>
</organism>
<proteinExistence type="predicted"/>
<dbReference type="Proteomes" id="UP001054945">
    <property type="component" value="Unassembled WGS sequence"/>
</dbReference>
<accession>A0AAV4XHN8</accession>
<evidence type="ECO:0008006" key="4">
    <source>
        <dbReference type="Google" id="ProtNLM"/>
    </source>
</evidence>
<name>A0AAV4XHN8_CAEEX</name>
<sequence length="94" mass="10548">MQFRKAGTYLSVWPPLCAVRIRANLRKSNHLRAKPNLHRPPSSPNDRRSLARPTETSGRCPALSANRGTGARPFQDGRPIGKGRFVFDRRGRGK</sequence>
<reference evidence="2 3" key="1">
    <citation type="submission" date="2021-06" db="EMBL/GenBank/DDBJ databases">
        <title>Caerostris extrusa draft genome.</title>
        <authorList>
            <person name="Kono N."/>
            <person name="Arakawa K."/>
        </authorList>
    </citation>
    <scope>NUCLEOTIDE SEQUENCE [LARGE SCALE GENOMIC DNA]</scope>
</reference>
<keyword evidence="3" id="KW-1185">Reference proteome</keyword>
<feature type="region of interest" description="Disordered" evidence="1">
    <location>
        <begin position="27"/>
        <end position="94"/>
    </location>
</feature>
<dbReference type="AlphaFoldDB" id="A0AAV4XHN8"/>
<feature type="compositionally biased region" description="Basic residues" evidence="1">
    <location>
        <begin position="27"/>
        <end position="37"/>
    </location>
</feature>
<evidence type="ECO:0000313" key="2">
    <source>
        <dbReference type="EMBL" id="GIY94686.1"/>
    </source>
</evidence>
<gene>
    <name evidence="2" type="ORF">CEXT_257831</name>
</gene>
<protein>
    <recommendedName>
        <fullName evidence="4">Ribosomal protein L2</fullName>
    </recommendedName>
</protein>
<evidence type="ECO:0000256" key="1">
    <source>
        <dbReference type="SAM" id="MobiDB-lite"/>
    </source>
</evidence>
<evidence type="ECO:0000313" key="3">
    <source>
        <dbReference type="Proteomes" id="UP001054945"/>
    </source>
</evidence>
<feature type="compositionally biased region" description="Basic and acidic residues" evidence="1">
    <location>
        <begin position="85"/>
        <end position="94"/>
    </location>
</feature>
<comment type="caution">
    <text evidence="2">The sequence shown here is derived from an EMBL/GenBank/DDBJ whole genome shotgun (WGS) entry which is preliminary data.</text>
</comment>
<dbReference type="EMBL" id="BPLR01017813">
    <property type="protein sequence ID" value="GIY94686.1"/>
    <property type="molecule type" value="Genomic_DNA"/>
</dbReference>